<keyword evidence="2" id="KW-0472">Membrane</keyword>
<dbReference type="GO" id="GO:0000030">
    <property type="term" value="F:mannosyltransferase activity"/>
    <property type="evidence" value="ECO:0007669"/>
    <property type="project" value="TreeGrafter"/>
</dbReference>
<name>A0A7S2IGM8_9DINO</name>
<dbReference type="InterPro" id="IPR007577">
    <property type="entry name" value="GlycoTrfase_DXD_sugar-bd_CS"/>
</dbReference>
<keyword evidence="2" id="KW-0812">Transmembrane</keyword>
<organism evidence="3">
    <name type="scientific">Zooxanthella nutricula</name>
    <dbReference type="NCBI Taxonomy" id="1333877"/>
    <lineage>
        <taxon>Eukaryota</taxon>
        <taxon>Sar</taxon>
        <taxon>Alveolata</taxon>
        <taxon>Dinophyceae</taxon>
        <taxon>Peridiniales</taxon>
        <taxon>Peridiniales incertae sedis</taxon>
        <taxon>Zooxanthella</taxon>
    </lineage>
</organism>
<gene>
    <name evidence="3" type="ORF">BRAN1462_LOCUS8498</name>
</gene>
<evidence type="ECO:0000256" key="1">
    <source>
        <dbReference type="ARBA" id="ARBA00022679"/>
    </source>
</evidence>
<keyword evidence="1" id="KW-0808">Transferase</keyword>
<feature type="transmembrane region" description="Helical" evidence="2">
    <location>
        <begin position="32"/>
        <end position="52"/>
    </location>
</feature>
<dbReference type="GO" id="GO:0051999">
    <property type="term" value="P:mannosyl-inositol phosphorylceramide biosynthetic process"/>
    <property type="evidence" value="ECO:0007669"/>
    <property type="project" value="TreeGrafter"/>
</dbReference>
<dbReference type="Gene3D" id="3.90.550.20">
    <property type="match status" value="1"/>
</dbReference>
<evidence type="ECO:0000313" key="3">
    <source>
        <dbReference type="EMBL" id="CAD9517349.1"/>
    </source>
</evidence>
<keyword evidence="2" id="KW-1133">Transmembrane helix</keyword>
<dbReference type="Pfam" id="PF04488">
    <property type="entry name" value="Gly_transf_sug"/>
    <property type="match status" value="1"/>
</dbReference>
<dbReference type="EMBL" id="HBGW01013349">
    <property type="protein sequence ID" value="CAD9517349.1"/>
    <property type="molecule type" value="Transcribed_RNA"/>
</dbReference>
<dbReference type="PANTHER" id="PTHR32385">
    <property type="entry name" value="MANNOSYL PHOSPHORYLINOSITOL CERAMIDE SYNTHASE"/>
    <property type="match status" value="1"/>
</dbReference>
<reference evidence="3" key="1">
    <citation type="submission" date="2021-01" db="EMBL/GenBank/DDBJ databases">
        <authorList>
            <person name="Corre E."/>
            <person name="Pelletier E."/>
            <person name="Niang G."/>
            <person name="Scheremetjew M."/>
            <person name="Finn R."/>
            <person name="Kale V."/>
            <person name="Holt S."/>
            <person name="Cochrane G."/>
            <person name="Meng A."/>
            <person name="Brown T."/>
            <person name="Cohen L."/>
        </authorList>
    </citation>
    <scope>NUCLEOTIDE SEQUENCE</scope>
    <source>
        <strain evidence="3">RCC3387</strain>
    </source>
</reference>
<evidence type="ECO:0008006" key="4">
    <source>
        <dbReference type="Google" id="ProtNLM"/>
    </source>
</evidence>
<dbReference type="InterPro" id="IPR051706">
    <property type="entry name" value="Glycosyltransferase_domain"/>
</dbReference>
<dbReference type="AlphaFoldDB" id="A0A7S2IGM8"/>
<sequence>MNFASAPTCPRVAFRSPTGVQWRCTRPAMTGAARAGVICLAGCALLLVIALMRADGDVGSLLVGQMQIAQRTKFDAMPLPQMNQSDIKLLYGFPLRNHRLLLYDSQYPGKWLGLMAQVRSKMPEFMETRWTNEDVRALLPDHRQWLERYDSLRNIQKSDFARVLILYFHGGCYMDYDIILSKPLTSSLANLTKVPAASLTFVGSAEKVMSQRAVEQSAKDYPIRKGRPEIPFRVSNFFMWSKPRCKFVQVLVDMIMFRTNFEVKQDYDVLWTTGPDVVSEAWAMYEGGDAALLPWGVVLHQTAGHWRRDAPANKSG</sequence>
<dbReference type="PANTHER" id="PTHR32385:SF15">
    <property type="entry name" value="INOSITOL PHOSPHOCERAMIDE MANNOSYLTRANSFERASE 1"/>
    <property type="match status" value="1"/>
</dbReference>
<proteinExistence type="predicted"/>
<protein>
    <recommendedName>
        <fullName evidence="4">Alpha 1,4-glycosyltransferase domain-containing protein</fullName>
    </recommendedName>
</protein>
<accession>A0A7S2IGM8</accession>
<dbReference type="GO" id="GO:0016020">
    <property type="term" value="C:membrane"/>
    <property type="evidence" value="ECO:0007669"/>
    <property type="project" value="GOC"/>
</dbReference>
<dbReference type="SUPFAM" id="SSF53448">
    <property type="entry name" value="Nucleotide-diphospho-sugar transferases"/>
    <property type="match status" value="1"/>
</dbReference>
<dbReference type="InterPro" id="IPR029044">
    <property type="entry name" value="Nucleotide-diphossugar_trans"/>
</dbReference>
<evidence type="ECO:0000256" key="2">
    <source>
        <dbReference type="SAM" id="Phobius"/>
    </source>
</evidence>